<protein>
    <recommendedName>
        <fullName evidence="3">Motility protein</fullName>
    </recommendedName>
</protein>
<dbReference type="OrthoDB" id="8909354at2"/>
<accession>A0A016XLQ3</accession>
<comment type="caution">
    <text evidence="1">The sequence shown here is derived from an EMBL/GenBank/DDBJ whole genome shotgun (WGS) entry which is preliminary data.</text>
</comment>
<evidence type="ECO:0000313" key="2">
    <source>
        <dbReference type="Proteomes" id="UP000023268"/>
    </source>
</evidence>
<evidence type="ECO:0000313" key="1">
    <source>
        <dbReference type="EMBL" id="EYC52118.1"/>
    </source>
</evidence>
<sequence>MDISANTGAEQAALSVGQVALQSQIYVKKKSEDIVEQTAMTLLSSVPQTGSQPLATSGTLGTRFNAYA</sequence>
<dbReference type="Proteomes" id="UP000023268">
    <property type="component" value="Unassembled WGS sequence"/>
</dbReference>
<organism evidence="1 2">
    <name type="scientific">Hylemonella gracilis str. Niagara R</name>
    <dbReference type="NCBI Taxonomy" id="1458275"/>
    <lineage>
        <taxon>Bacteria</taxon>
        <taxon>Pseudomonadati</taxon>
        <taxon>Pseudomonadota</taxon>
        <taxon>Betaproteobacteria</taxon>
        <taxon>Burkholderiales</taxon>
        <taxon>Comamonadaceae</taxon>
        <taxon>Hylemonella</taxon>
    </lineage>
</organism>
<dbReference type="STRING" id="1458275.AZ34_14295"/>
<evidence type="ECO:0008006" key="3">
    <source>
        <dbReference type="Google" id="ProtNLM"/>
    </source>
</evidence>
<dbReference type="EMBL" id="JEMG01000001">
    <property type="protein sequence ID" value="EYC52118.1"/>
    <property type="molecule type" value="Genomic_DNA"/>
</dbReference>
<gene>
    <name evidence="1" type="ORF">AZ34_14295</name>
</gene>
<name>A0A016XLQ3_9BURK</name>
<dbReference type="AlphaFoldDB" id="A0A016XLQ3"/>
<proteinExistence type="predicted"/>
<dbReference type="RefSeq" id="WP_035609141.1">
    <property type="nucleotide sequence ID" value="NZ_JEMG01000001.1"/>
</dbReference>
<reference evidence="1 2" key="1">
    <citation type="submission" date="2014-02" db="EMBL/GenBank/DDBJ databases">
        <title>Draft Genome of Hylemonella gracilis isolated from the Niagara River.</title>
        <authorList>
            <person name="Pawlowski D.R."/>
            <person name="Koudelka G.B."/>
        </authorList>
    </citation>
    <scope>NUCLEOTIDE SEQUENCE [LARGE SCALE GENOMIC DNA]</scope>
    <source>
        <strain evidence="1 2">Niagara R</strain>
    </source>
</reference>